<organism evidence="1 2">
    <name type="scientific">Spiromyces aspiralis</name>
    <dbReference type="NCBI Taxonomy" id="68401"/>
    <lineage>
        <taxon>Eukaryota</taxon>
        <taxon>Fungi</taxon>
        <taxon>Fungi incertae sedis</taxon>
        <taxon>Zoopagomycota</taxon>
        <taxon>Kickxellomycotina</taxon>
        <taxon>Kickxellomycetes</taxon>
        <taxon>Kickxellales</taxon>
        <taxon>Kickxellaceae</taxon>
        <taxon>Spiromyces</taxon>
    </lineage>
</organism>
<feature type="non-terminal residue" evidence="1">
    <location>
        <position position="1"/>
    </location>
</feature>
<evidence type="ECO:0000313" key="2">
    <source>
        <dbReference type="Proteomes" id="UP001145114"/>
    </source>
</evidence>
<evidence type="ECO:0000313" key="1">
    <source>
        <dbReference type="EMBL" id="KAJ1677628.1"/>
    </source>
</evidence>
<comment type="caution">
    <text evidence="1">The sequence shown here is derived from an EMBL/GenBank/DDBJ whole genome shotgun (WGS) entry which is preliminary data.</text>
</comment>
<feature type="non-terminal residue" evidence="1">
    <location>
        <position position="95"/>
    </location>
</feature>
<dbReference type="Proteomes" id="UP001145114">
    <property type="component" value="Unassembled WGS sequence"/>
</dbReference>
<sequence>YPSKTPREFGYVEFYERRDAERAFDEARDLVINGQSLRVEFAKGRRKWAAGTTVEVVALATEAGAASGLYAMEGGPGPLTRPLLVEIAIAIAAKA</sequence>
<proteinExistence type="predicted"/>
<protein>
    <submittedName>
        <fullName evidence="1">Uncharacterized protein</fullName>
    </submittedName>
</protein>
<keyword evidence="2" id="KW-1185">Reference proteome</keyword>
<dbReference type="EMBL" id="JAMZIH010002156">
    <property type="protein sequence ID" value="KAJ1677628.1"/>
    <property type="molecule type" value="Genomic_DNA"/>
</dbReference>
<gene>
    <name evidence="1" type="ORF">EV182_005764</name>
</gene>
<name>A0ACC1HPC3_9FUNG</name>
<accession>A0ACC1HPC3</accession>
<reference evidence="1" key="1">
    <citation type="submission" date="2022-06" db="EMBL/GenBank/DDBJ databases">
        <title>Phylogenomic reconstructions and comparative analyses of Kickxellomycotina fungi.</title>
        <authorList>
            <person name="Reynolds N.K."/>
            <person name="Stajich J.E."/>
            <person name="Barry K."/>
            <person name="Grigoriev I.V."/>
            <person name="Crous P."/>
            <person name="Smith M.E."/>
        </authorList>
    </citation>
    <scope>NUCLEOTIDE SEQUENCE</scope>
    <source>
        <strain evidence="1">RSA 2271</strain>
    </source>
</reference>